<dbReference type="InterPro" id="IPR003439">
    <property type="entry name" value="ABC_transporter-like_ATP-bd"/>
</dbReference>
<evidence type="ECO:0000259" key="7">
    <source>
        <dbReference type="PROSITE" id="PS50893"/>
    </source>
</evidence>
<keyword evidence="3" id="KW-0762">Sugar transport</keyword>
<evidence type="ECO:0000256" key="6">
    <source>
        <dbReference type="ARBA" id="ARBA00022840"/>
    </source>
</evidence>
<organism evidence="8 9">
    <name type="scientific">Pseudovibrio exalbescens</name>
    <dbReference type="NCBI Taxonomy" id="197461"/>
    <lineage>
        <taxon>Bacteria</taxon>
        <taxon>Pseudomonadati</taxon>
        <taxon>Pseudomonadota</taxon>
        <taxon>Alphaproteobacteria</taxon>
        <taxon>Hyphomicrobiales</taxon>
        <taxon>Stappiaceae</taxon>
        <taxon>Pseudovibrio</taxon>
    </lineage>
</organism>
<dbReference type="SMART" id="SM00382">
    <property type="entry name" value="AAA"/>
    <property type="match status" value="2"/>
</dbReference>
<dbReference type="PANTHER" id="PTHR43790">
    <property type="entry name" value="CARBOHYDRATE TRANSPORT ATP-BINDING PROTEIN MG119-RELATED"/>
    <property type="match status" value="1"/>
</dbReference>
<name>A0A1U7JGL4_9HYPH</name>
<dbReference type="InterPro" id="IPR050107">
    <property type="entry name" value="ABC_carbohydrate_import_ATPase"/>
</dbReference>
<dbReference type="CDD" id="cd03216">
    <property type="entry name" value="ABC_Carb_Monos_I"/>
    <property type="match status" value="1"/>
</dbReference>
<feature type="domain" description="ABC transporter" evidence="7">
    <location>
        <begin position="4"/>
        <end position="244"/>
    </location>
</feature>
<dbReference type="PANTHER" id="PTHR43790:SF9">
    <property type="entry name" value="GALACTOFURANOSE TRANSPORTER ATP-BINDING PROTEIN YTFR"/>
    <property type="match status" value="1"/>
</dbReference>
<dbReference type="Proteomes" id="UP000185783">
    <property type="component" value="Unassembled WGS sequence"/>
</dbReference>
<sequence length="503" mass="55013">MSKLVLDNVSKSYGPTRAFKNGDFALQSGEVHALMGTNGSGKSTLCKIIAGSVKPDTGSIFLNDCRVQINSPKDARRLGIGTFFQELSLAKNRSVAENIFISHLPLNNYVFIDKTALEMNAEYYIDMVRDVAGDDFTAKAVVGDLRADQQQLVEILKTIATEAQVLIFDEPTSALDRSQVERFFEILRKLKAQGRAIIFISHRMDEIFEISDQLTVIRDGAIVASRKREATTAQEVISLMVGEQTDLADPTSTSHDVSPISDGQFVVTAHDLTGDGFSEVSFEVRAGEILGFGGLHGQGQSAVLRALFGANAITRGQIQVAGDNYDGRTPRAAIRNGFAYVSGNRVRDGVIQGRSIFENTIPVHAFKKHMLLSTPSRLSRRAFEALNKLATKYHSLSSSIGSLSGGNQQKVVIARWLMDTPRVLLLDDPTKGIDLSAKADLFALIRELASEGLGIILYSSEDAELLNNSDRILVFNSGRAVRELSGENRTRFNLYDAAYEVAQ</sequence>
<evidence type="ECO:0000313" key="8">
    <source>
        <dbReference type="EMBL" id="OKL43838.1"/>
    </source>
</evidence>
<keyword evidence="6 8" id="KW-0067">ATP-binding</keyword>
<accession>A0A1U7JGL4</accession>
<dbReference type="InterPro" id="IPR003593">
    <property type="entry name" value="AAA+_ATPase"/>
</dbReference>
<keyword evidence="5" id="KW-0547">Nucleotide-binding</keyword>
<protein>
    <submittedName>
        <fullName evidence="8">Sugar ABC transporter ATP-binding protein</fullName>
    </submittedName>
</protein>
<dbReference type="SUPFAM" id="SSF52540">
    <property type="entry name" value="P-loop containing nucleoside triphosphate hydrolases"/>
    <property type="match status" value="2"/>
</dbReference>
<dbReference type="Gene3D" id="3.40.50.300">
    <property type="entry name" value="P-loop containing nucleotide triphosphate hydrolases"/>
    <property type="match status" value="2"/>
</dbReference>
<keyword evidence="2" id="KW-0813">Transport</keyword>
<dbReference type="CDD" id="cd03215">
    <property type="entry name" value="ABC_Carb_Monos_II"/>
    <property type="match status" value="1"/>
</dbReference>
<evidence type="ECO:0000256" key="5">
    <source>
        <dbReference type="ARBA" id="ARBA00022741"/>
    </source>
</evidence>
<dbReference type="STRING" id="197461.A3843_11730"/>
<evidence type="ECO:0000256" key="1">
    <source>
        <dbReference type="ARBA" id="ARBA00005417"/>
    </source>
</evidence>
<dbReference type="EMBL" id="LVVZ01000018">
    <property type="protein sequence ID" value="OKL43838.1"/>
    <property type="molecule type" value="Genomic_DNA"/>
</dbReference>
<reference evidence="8 9" key="1">
    <citation type="submission" date="2016-03" db="EMBL/GenBank/DDBJ databases">
        <title>Genome sequence of Nesiotobacter sp. nov., a moderately halophilic alphaproteobacterium isolated from the Yellow Sea, China.</title>
        <authorList>
            <person name="Zhang G."/>
            <person name="Zhang R."/>
        </authorList>
    </citation>
    <scope>NUCLEOTIDE SEQUENCE [LARGE SCALE GENOMIC DNA]</scope>
    <source>
        <strain evidence="8 9">WB1-6</strain>
    </source>
</reference>
<dbReference type="GO" id="GO:0016887">
    <property type="term" value="F:ATP hydrolysis activity"/>
    <property type="evidence" value="ECO:0007669"/>
    <property type="project" value="InterPro"/>
</dbReference>
<dbReference type="RefSeq" id="WP_028481496.1">
    <property type="nucleotide sequence ID" value="NZ_LVVZ01000018.1"/>
</dbReference>
<evidence type="ECO:0000256" key="2">
    <source>
        <dbReference type="ARBA" id="ARBA00022448"/>
    </source>
</evidence>
<dbReference type="PROSITE" id="PS50893">
    <property type="entry name" value="ABC_TRANSPORTER_2"/>
    <property type="match status" value="2"/>
</dbReference>
<feature type="domain" description="ABC transporter" evidence="7">
    <location>
        <begin position="260"/>
        <end position="502"/>
    </location>
</feature>
<keyword evidence="4" id="KW-0677">Repeat</keyword>
<evidence type="ECO:0000256" key="3">
    <source>
        <dbReference type="ARBA" id="ARBA00022597"/>
    </source>
</evidence>
<dbReference type="InterPro" id="IPR027417">
    <property type="entry name" value="P-loop_NTPase"/>
</dbReference>
<dbReference type="InterPro" id="IPR017871">
    <property type="entry name" value="ABC_transporter-like_CS"/>
</dbReference>
<gene>
    <name evidence="8" type="ORF">A3843_11730</name>
</gene>
<comment type="caution">
    <text evidence="8">The sequence shown here is derived from an EMBL/GenBank/DDBJ whole genome shotgun (WGS) entry which is preliminary data.</text>
</comment>
<dbReference type="AlphaFoldDB" id="A0A1U7JGL4"/>
<evidence type="ECO:0000256" key="4">
    <source>
        <dbReference type="ARBA" id="ARBA00022737"/>
    </source>
</evidence>
<comment type="similarity">
    <text evidence="1">Belongs to the ABC transporter superfamily.</text>
</comment>
<dbReference type="GO" id="GO:0005524">
    <property type="term" value="F:ATP binding"/>
    <property type="evidence" value="ECO:0007669"/>
    <property type="project" value="UniProtKB-KW"/>
</dbReference>
<proteinExistence type="inferred from homology"/>
<dbReference type="Pfam" id="PF00005">
    <property type="entry name" value="ABC_tran"/>
    <property type="match status" value="2"/>
</dbReference>
<keyword evidence="9" id="KW-1185">Reference proteome</keyword>
<evidence type="ECO:0000313" key="9">
    <source>
        <dbReference type="Proteomes" id="UP000185783"/>
    </source>
</evidence>
<dbReference type="PROSITE" id="PS00211">
    <property type="entry name" value="ABC_TRANSPORTER_1"/>
    <property type="match status" value="1"/>
</dbReference>